<dbReference type="InterPro" id="IPR003876">
    <property type="entry name" value="Arg_deiminase"/>
</dbReference>
<dbReference type="AlphaFoldDB" id="Q7NBF0"/>
<keyword evidence="2 4" id="KW-0378">Hydrolase</keyword>
<comment type="similarity">
    <text evidence="1">Belongs to the arginine deiminase family.</text>
</comment>
<organism evidence="4 5">
    <name type="scientific">Mycoplasmoides gallisepticum (strain R(low / passage 15 / clone 2))</name>
    <name type="common">Mycoplasma gallisepticum</name>
    <dbReference type="NCBI Taxonomy" id="710127"/>
    <lineage>
        <taxon>Bacteria</taxon>
        <taxon>Bacillati</taxon>
        <taxon>Mycoplasmatota</taxon>
        <taxon>Mycoplasmoidales</taxon>
        <taxon>Mycoplasmoidaceae</taxon>
        <taxon>Mycoplasmoides</taxon>
    </lineage>
</organism>
<evidence type="ECO:0000256" key="1">
    <source>
        <dbReference type="ARBA" id="ARBA00010206"/>
    </source>
</evidence>
<dbReference type="Proteomes" id="UP000001418">
    <property type="component" value="Chromosome"/>
</dbReference>
<dbReference type="GO" id="GO:0016990">
    <property type="term" value="F:arginine deiminase activity"/>
    <property type="evidence" value="ECO:0007669"/>
    <property type="project" value="UniProtKB-EC"/>
</dbReference>
<keyword evidence="5" id="KW-1185">Reference proteome</keyword>
<gene>
    <name evidence="4" type="primary">arcA_1</name>
    <name evidence="4" type="ORF">MGA_1220</name>
</gene>
<dbReference type="PANTHER" id="PTHR47271:SF2">
    <property type="entry name" value="ARGININE DEIMINASE"/>
    <property type="match status" value="1"/>
</dbReference>
<dbReference type="PRINTS" id="PR01466">
    <property type="entry name" value="ARGDEIMINASE"/>
</dbReference>
<dbReference type="OrthoDB" id="9807502at2"/>
<evidence type="ECO:0000313" key="4">
    <source>
        <dbReference type="EMBL" id="AAP56679.2"/>
    </source>
</evidence>
<evidence type="ECO:0000256" key="2">
    <source>
        <dbReference type="ARBA" id="ARBA00022801"/>
    </source>
</evidence>
<evidence type="ECO:0000256" key="3">
    <source>
        <dbReference type="PIRSR" id="PIRSR006356-1"/>
    </source>
</evidence>
<dbReference type="Pfam" id="PF02274">
    <property type="entry name" value="ADI"/>
    <property type="match status" value="1"/>
</dbReference>
<evidence type="ECO:0000313" key="5">
    <source>
        <dbReference type="Proteomes" id="UP000001418"/>
    </source>
</evidence>
<dbReference type="EC" id="3.5.3.6" evidence="4"/>
<dbReference type="KEGG" id="mga:MGA_1220"/>
<dbReference type="Gene3D" id="3.75.10.10">
    <property type="entry name" value="L-arginine/glycine Amidinotransferase, Chain A"/>
    <property type="match status" value="1"/>
</dbReference>
<feature type="active site" description="Amidino-cysteine intermediate" evidence="3">
    <location>
        <position position="391"/>
    </location>
</feature>
<dbReference type="GeneID" id="93510160"/>
<dbReference type="PANTHER" id="PTHR47271">
    <property type="entry name" value="ARGININE DEIMINASE"/>
    <property type="match status" value="1"/>
</dbReference>
<name>Q7NBF0_MYCGA</name>
<dbReference type="RefSeq" id="WP_011113570.1">
    <property type="nucleotide sequence ID" value="NC_004829.2"/>
</dbReference>
<sequence length="403" mass="46366">MFNKIRVYSEIGKLRKVLVHTPGKELDYVTPQRLDELLFSSLLNPIKARQEHETFIKLLEDHDVECVQLSTLTAQTFQAVNSKIQEEFINRWLDECLPVLSEINRLKVYDYLKSLATNPQVMIRKMMSGILAKEVGIQSEVELVADPMPNLYFTRDPFASIGKGITLHSMFHPTRKRETIFADFIFSHHPEYKNAPKYYSREDKYSIEGGDLFVYDDKTLVIGVSERTEKKAIQSLAEKLRQNDETSFEKIYAINVPKMSNLMHLDTWLTMLDYDKFLYSPNMMGVLKIWEIDLIHPTLIWRELNESLEGFLSMVIGKKATLIPVAGEDSTQIEIDVETNFDATNFLVIQPGVVVGYDRNYKTNQALRDAGVKVISWNGDQLSLGMGSARCMSMPLYRDPIKK</sequence>
<dbReference type="SUPFAM" id="SSF55909">
    <property type="entry name" value="Pentein"/>
    <property type="match status" value="1"/>
</dbReference>
<dbReference type="GO" id="GO:0019546">
    <property type="term" value="P:L-arginine deiminase pathway"/>
    <property type="evidence" value="ECO:0007669"/>
    <property type="project" value="TreeGrafter"/>
</dbReference>
<reference evidence="4 5" key="1">
    <citation type="journal article" date="2003" name="Microbiology">
        <title>The complete genome sequence of the avian pathogen Mycoplasma gallisepticum strain R(low).</title>
        <authorList>
            <person name="Papazisi L."/>
            <person name="Gorton T.S."/>
            <person name="Kutish G."/>
            <person name="Markham P.F."/>
            <person name="Browning G.F."/>
            <person name="Nguyen D.K."/>
            <person name="Swartzell S."/>
            <person name="Madan A."/>
            <person name="Mahairas G."/>
            <person name="Geary S.J."/>
        </authorList>
    </citation>
    <scope>NUCLEOTIDE SEQUENCE [LARGE SCALE GENOMIC DNA]</scope>
    <source>
        <strain evidence="5">R(low / passage 15 / clone 2)</strain>
    </source>
</reference>
<dbReference type="Gene3D" id="1.10.3930.10">
    <property type="entry name" value="Arginine deiminase"/>
    <property type="match status" value="1"/>
</dbReference>
<dbReference type="PATRIC" id="fig|233150.7.peg.365"/>
<dbReference type="HOGENOM" id="CLU_052662_0_1_14"/>
<protein>
    <submittedName>
        <fullName evidence="4">Arginine deiminase</fullName>
        <ecNumber evidence="4">3.5.3.6</ecNumber>
    </submittedName>
</protein>
<dbReference type="PIRSF" id="PIRSF006356">
    <property type="entry name" value="Arg_deiminase"/>
    <property type="match status" value="1"/>
</dbReference>
<accession>Q7NBF0</accession>
<dbReference type="EMBL" id="AE015450">
    <property type="protein sequence ID" value="AAP56679.2"/>
    <property type="molecule type" value="Genomic_DNA"/>
</dbReference>
<proteinExistence type="inferred from homology"/>